<evidence type="ECO:0000256" key="5">
    <source>
        <dbReference type="ARBA" id="ARBA00022840"/>
    </source>
</evidence>
<evidence type="ECO:0000256" key="1">
    <source>
        <dbReference type="ARBA" id="ARBA00013267"/>
    </source>
</evidence>
<keyword evidence="4" id="KW-0547">Nucleotide-binding</keyword>
<dbReference type="NCBIfam" id="TIGR02432">
    <property type="entry name" value="lysidine_TilS_N"/>
    <property type="match status" value="1"/>
</dbReference>
<dbReference type="CDD" id="cd01992">
    <property type="entry name" value="TilS_N"/>
    <property type="match status" value="1"/>
</dbReference>
<dbReference type="Gene3D" id="3.40.50.620">
    <property type="entry name" value="HUPs"/>
    <property type="match status" value="1"/>
</dbReference>
<dbReference type="EC" id="6.3.4.19" evidence="1"/>
<dbReference type="SUPFAM" id="SSF52402">
    <property type="entry name" value="Adenine nucleotide alpha hydrolases-like"/>
    <property type="match status" value="1"/>
</dbReference>
<sequence length="238" mass="25760">MNAPDESGESSWPVLAARVGALLPLTSLDPSAISFLQGEGIQGTWFSACSGGADSVLSTLLAFAHFPDRQESFTVAHFNHCLRGEASNGDEAFVRRLAEGLGVSFASARGMGTTGDEASLREERLAFLSQVATSHQTAILLQGHQRDDIAETFLWRLARGAGLAGLAAPRPVRRTGNMVFVRPLLTISREEVRRVLQSVGATWREDDSNTSPIYLRNRLRMGTMEAWCKDADREVGAG</sequence>
<name>A0A382PUP7_9ZZZZ</name>
<evidence type="ECO:0000256" key="2">
    <source>
        <dbReference type="ARBA" id="ARBA00022598"/>
    </source>
</evidence>
<keyword evidence="5" id="KW-0067">ATP-binding</keyword>
<gene>
    <name evidence="8" type="ORF">METZ01_LOCUS329441</name>
</gene>
<feature type="domain" description="tRNA(Ile)-lysidine/2-thiocytidine synthase N-terminal" evidence="7">
    <location>
        <begin position="48"/>
        <end position="220"/>
    </location>
</feature>
<accession>A0A382PUP7</accession>
<dbReference type="InterPro" id="IPR012795">
    <property type="entry name" value="tRNA_Ile_lys_synt_N"/>
</dbReference>
<keyword evidence="2" id="KW-0436">Ligase</keyword>
<dbReference type="GO" id="GO:0008033">
    <property type="term" value="P:tRNA processing"/>
    <property type="evidence" value="ECO:0007669"/>
    <property type="project" value="UniProtKB-KW"/>
</dbReference>
<dbReference type="HAMAP" id="MF_01161">
    <property type="entry name" value="tRNA_Ile_lys_synt"/>
    <property type="match status" value="1"/>
</dbReference>
<evidence type="ECO:0000259" key="7">
    <source>
        <dbReference type="Pfam" id="PF01171"/>
    </source>
</evidence>
<dbReference type="AlphaFoldDB" id="A0A382PUP7"/>
<comment type="catalytic activity">
    <reaction evidence="6">
        <text>cytidine(34) in tRNA(Ile2) + L-lysine + ATP = lysidine(34) in tRNA(Ile2) + AMP + diphosphate + H(+)</text>
        <dbReference type="Rhea" id="RHEA:43744"/>
        <dbReference type="Rhea" id="RHEA-COMP:10625"/>
        <dbReference type="Rhea" id="RHEA-COMP:10670"/>
        <dbReference type="ChEBI" id="CHEBI:15378"/>
        <dbReference type="ChEBI" id="CHEBI:30616"/>
        <dbReference type="ChEBI" id="CHEBI:32551"/>
        <dbReference type="ChEBI" id="CHEBI:33019"/>
        <dbReference type="ChEBI" id="CHEBI:82748"/>
        <dbReference type="ChEBI" id="CHEBI:83665"/>
        <dbReference type="ChEBI" id="CHEBI:456215"/>
        <dbReference type="EC" id="6.3.4.19"/>
    </reaction>
</comment>
<evidence type="ECO:0000256" key="3">
    <source>
        <dbReference type="ARBA" id="ARBA00022694"/>
    </source>
</evidence>
<dbReference type="Pfam" id="PF01171">
    <property type="entry name" value="ATP_bind_3"/>
    <property type="match status" value="1"/>
</dbReference>
<evidence type="ECO:0000313" key="8">
    <source>
        <dbReference type="EMBL" id="SVC76587.1"/>
    </source>
</evidence>
<dbReference type="GO" id="GO:0032267">
    <property type="term" value="F:tRNA(Ile)-lysidine synthase activity"/>
    <property type="evidence" value="ECO:0007669"/>
    <property type="project" value="UniProtKB-EC"/>
</dbReference>
<evidence type="ECO:0000256" key="6">
    <source>
        <dbReference type="ARBA" id="ARBA00048539"/>
    </source>
</evidence>
<feature type="non-terminal residue" evidence="8">
    <location>
        <position position="238"/>
    </location>
</feature>
<keyword evidence="3" id="KW-0819">tRNA processing</keyword>
<dbReference type="GO" id="GO:0005524">
    <property type="term" value="F:ATP binding"/>
    <property type="evidence" value="ECO:0007669"/>
    <property type="project" value="UniProtKB-KW"/>
</dbReference>
<dbReference type="PANTHER" id="PTHR43033">
    <property type="entry name" value="TRNA(ILE)-LYSIDINE SYNTHASE-RELATED"/>
    <property type="match status" value="1"/>
</dbReference>
<proteinExistence type="inferred from homology"/>
<dbReference type="InterPro" id="IPR014729">
    <property type="entry name" value="Rossmann-like_a/b/a_fold"/>
</dbReference>
<dbReference type="PANTHER" id="PTHR43033:SF1">
    <property type="entry name" value="TRNA(ILE)-LYSIDINE SYNTHASE-RELATED"/>
    <property type="match status" value="1"/>
</dbReference>
<dbReference type="InterPro" id="IPR011063">
    <property type="entry name" value="TilS/TtcA_N"/>
</dbReference>
<organism evidence="8">
    <name type="scientific">marine metagenome</name>
    <dbReference type="NCBI Taxonomy" id="408172"/>
    <lineage>
        <taxon>unclassified sequences</taxon>
        <taxon>metagenomes</taxon>
        <taxon>ecological metagenomes</taxon>
    </lineage>
</organism>
<reference evidence="8" key="1">
    <citation type="submission" date="2018-05" db="EMBL/GenBank/DDBJ databases">
        <authorList>
            <person name="Lanie J.A."/>
            <person name="Ng W.-L."/>
            <person name="Kazmierczak K.M."/>
            <person name="Andrzejewski T.M."/>
            <person name="Davidsen T.M."/>
            <person name="Wayne K.J."/>
            <person name="Tettelin H."/>
            <person name="Glass J.I."/>
            <person name="Rusch D."/>
            <person name="Podicherti R."/>
            <person name="Tsui H.-C.T."/>
            <person name="Winkler M.E."/>
        </authorList>
    </citation>
    <scope>NUCLEOTIDE SEQUENCE</scope>
</reference>
<dbReference type="EMBL" id="UINC01109638">
    <property type="protein sequence ID" value="SVC76587.1"/>
    <property type="molecule type" value="Genomic_DNA"/>
</dbReference>
<evidence type="ECO:0000256" key="4">
    <source>
        <dbReference type="ARBA" id="ARBA00022741"/>
    </source>
</evidence>
<protein>
    <recommendedName>
        <fullName evidence="1">tRNA(Ile)-lysidine synthetase</fullName>
        <ecNumber evidence="1">6.3.4.19</ecNumber>
    </recommendedName>
</protein>
<dbReference type="InterPro" id="IPR012094">
    <property type="entry name" value="tRNA_Ile_lys_synt"/>
</dbReference>